<reference evidence="1 2" key="1">
    <citation type="submission" date="2019-01" db="EMBL/GenBank/DDBJ databases">
        <authorList>
            <person name="Chen W.-M."/>
        </authorList>
    </citation>
    <scope>NUCLEOTIDE SEQUENCE [LARGE SCALE GENOMIC DNA]</scope>
    <source>
        <strain evidence="1 2">FSY-9</strain>
    </source>
</reference>
<organism evidence="1 2">
    <name type="scientific">Novosphingobium umbonatum</name>
    <dbReference type="NCBI Taxonomy" id="1908524"/>
    <lineage>
        <taxon>Bacteria</taxon>
        <taxon>Pseudomonadati</taxon>
        <taxon>Pseudomonadota</taxon>
        <taxon>Alphaproteobacteria</taxon>
        <taxon>Sphingomonadales</taxon>
        <taxon>Sphingomonadaceae</taxon>
        <taxon>Novosphingobium</taxon>
    </lineage>
</organism>
<accession>A0A3S2URI1</accession>
<proteinExistence type="predicted"/>
<dbReference type="EMBL" id="SACO01000006">
    <property type="protein sequence ID" value="RVU05057.1"/>
    <property type="molecule type" value="Genomic_DNA"/>
</dbReference>
<evidence type="ECO:0000313" key="1">
    <source>
        <dbReference type="EMBL" id="RVU05057.1"/>
    </source>
</evidence>
<gene>
    <name evidence="1" type="ORF">EOE18_10005</name>
</gene>
<protein>
    <submittedName>
        <fullName evidence="1">Uncharacterized protein</fullName>
    </submittedName>
</protein>
<comment type="caution">
    <text evidence="1">The sequence shown here is derived from an EMBL/GenBank/DDBJ whole genome shotgun (WGS) entry which is preliminary data.</text>
</comment>
<sequence length="207" mass="23763">MMQREWVKLNKNFSVVQPAIEKMVLGTLEICSELAEVAPTFRPFHDNENAGVSTLLAGAARAKFSAVSEYPIDKRAWEVIQKKRDGKRLTKHDEKNLVQGRADLWLHDGLRAFSFEFKKTSERDWRNLGKTATKNDLVRMMNLAIGDIERVLPDEYHHSIGCLIAPVFDHKKDDLYRSFAEKCALCVLIGNPKFYNVYLYFSNKPIG</sequence>
<evidence type="ECO:0000313" key="2">
    <source>
        <dbReference type="Proteomes" id="UP000282837"/>
    </source>
</evidence>
<dbReference type="Proteomes" id="UP000282837">
    <property type="component" value="Unassembled WGS sequence"/>
</dbReference>
<dbReference type="AlphaFoldDB" id="A0A3S2URI1"/>
<name>A0A3S2URI1_9SPHN</name>
<keyword evidence="2" id="KW-1185">Reference proteome</keyword>